<dbReference type="EMBL" id="AAFI02000012">
    <property type="protein sequence ID" value="EAL70267.1"/>
    <property type="molecule type" value="Genomic_DNA"/>
</dbReference>
<keyword evidence="2" id="KW-0812">Transmembrane</keyword>
<feature type="region of interest" description="Disordered" evidence="1">
    <location>
        <begin position="1"/>
        <end position="20"/>
    </location>
</feature>
<evidence type="ECO:0000313" key="4">
    <source>
        <dbReference type="Proteomes" id="UP000002195"/>
    </source>
</evidence>
<protein>
    <submittedName>
        <fullName evidence="3">Uncharacterized protein</fullName>
    </submittedName>
</protein>
<dbReference type="RefSeq" id="XP_643931.1">
    <property type="nucleotide sequence ID" value="XM_638839.1"/>
</dbReference>
<sequence>MKNPLNGEKKKKKKKKKMHLQLRSITTIYTPPSIVFGFGVK</sequence>
<proteinExistence type="predicted"/>
<organism evidence="3 4">
    <name type="scientific">Dictyostelium discoideum</name>
    <name type="common">Social amoeba</name>
    <dbReference type="NCBI Taxonomy" id="44689"/>
    <lineage>
        <taxon>Eukaryota</taxon>
        <taxon>Amoebozoa</taxon>
        <taxon>Evosea</taxon>
        <taxon>Eumycetozoa</taxon>
        <taxon>Dictyostelia</taxon>
        <taxon>Dictyosteliales</taxon>
        <taxon>Dictyosteliaceae</taxon>
        <taxon>Dictyostelium</taxon>
    </lineage>
</organism>
<keyword evidence="4" id="KW-1185">Reference proteome</keyword>
<dbReference type="Proteomes" id="UP000002195">
    <property type="component" value="Unassembled WGS sequence"/>
</dbReference>
<accession>Q555X9</accession>
<dbReference type="KEGG" id="ddi:DDB_G0274749"/>
<name>Q555X9_DICDI</name>
<evidence type="ECO:0000313" key="3">
    <source>
        <dbReference type="EMBL" id="EAL70267.1"/>
    </source>
</evidence>
<dbReference type="GeneID" id="8619358"/>
<evidence type="ECO:0000256" key="2">
    <source>
        <dbReference type="SAM" id="Phobius"/>
    </source>
</evidence>
<dbReference type="InParanoid" id="Q555X9"/>
<dbReference type="HOGENOM" id="CLU_3280639_0_0_1"/>
<evidence type="ECO:0000256" key="1">
    <source>
        <dbReference type="SAM" id="MobiDB-lite"/>
    </source>
</evidence>
<keyword evidence="2" id="KW-0472">Membrane</keyword>
<dbReference type="AlphaFoldDB" id="Q555X9"/>
<feature type="transmembrane region" description="Helical" evidence="2">
    <location>
        <begin position="20"/>
        <end position="40"/>
    </location>
</feature>
<reference evidence="3 4" key="1">
    <citation type="journal article" date="2005" name="Nature">
        <title>The genome of the social amoeba Dictyostelium discoideum.</title>
        <authorList>
            <consortium name="The Dictyostelium discoideum Sequencing Consortium"/>
            <person name="Eichinger L."/>
            <person name="Pachebat J.A."/>
            <person name="Glockner G."/>
            <person name="Rajandream M.A."/>
            <person name="Sucgang R."/>
            <person name="Berriman M."/>
            <person name="Song J."/>
            <person name="Olsen R."/>
            <person name="Szafranski K."/>
            <person name="Xu Q."/>
            <person name="Tunggal B."/>
            <person name="Kummerfeld S."/>
            <person name="Madera M."/>
            <person name="Konfortov B.A."/>
            <person name="Rivero F."/>
            <person name="Bankier A.T."/>
            <person name="Lehmann R."/>
            <person name="Hamlin N."/>
            <person name="Davies R."/>
            <person name="Gaudet P."/>
            <person name="Fey P."/>
            <person name="Pilcher K."/>
            <person name="Chen G."/>
            <person name="Saunders D."/>
            <person name="Sodergren E."/>
            <person name="Davis P."/>
            <person name="Kerhornou A."/>
            <person name="Nie X."/>
            <person name="Hall N."/>
            <person name="Anjard C."/>
            <person name="Hemphill L."/>
            <person name="Bason N."/>
            <person name="Farbrother P."/>
            <person name="Desany B."/>
            <person name="Just E."/>
            <person name="Morio T."/>
            <person name="Rost R."/>
            <person name="Churcher C."/>
            <person name="Cooper J."/>
            <person name="Haydock S."/>
            <person name="van Driessche N."/>
            <person name="Cronin A."/>
            <person name="Goodhead I."/>
            <person name="Muzny D."/>
            <person name="Mourier T."/>
            <person name="Pain A."/>
            <person name="Lu M."/>
            <person name="Harper D."/>
            <person name="Lindsay R."/>
            <person name="Hauser H."/>
            <person name="James K."/>
            <person name="Quiles M."/>
            <person name="Madan Babu M."/>
            <person name="Saito T."/>
            <person name="Buchrieser C."/>
            <person name="Wardroper A."/>
            <person name="Felder M."/>
            <person name="Thangavelu M."/>
            <person name="Johnson D."/>
            <person name="Knights A."/>
            <person name="Loulseged H."/>
            <person name="Mungall K."/>
            <person name="Oliver K."/>
            <person name="Price C."/>
            <person name="Quail M.A."/>
            <person name="Urushihara H."/>
            <person name="Hernandez J."/>
            <person name="Rabbinowitsch E."/>
            <person name="Steffen D."/>
            <person name="Sanders M."/>
            <person name="Ma J."/>
            <person name="Kohara Y."/>
            <person name="Sharp S."/>
            <person name="Simmonds M."/>
            <person name="Spiegler S."/>
            <person name="Tivey A."/>
            <person name="Sugano S."/>
            <person name="White B."/>
            <person name="Walker D."/>
            <person name="Woodward J."/>
            <person name="Winckler T."/>
            <person name="Tanaka Y."/>
            <person name="Shaulsky G."/>
            <person name="Schleicher M."/>
            <person name="Weinstock G."/>
            <person name="Rosenthal A."/>
            <person name="Cox E.C."/>
            <person name="Chisholm R.L."/>
            <person name="Gibbs R."/>
            <person name="Loomis W.F."/>
            <person name="Platzer M."/>
            <person name="Kay R.R."/>
            <person name="Williams J."/>
            <person name="Dear P.H."/>
            <person name="Noegel A.A."/>
            <person name="Barrell B."/>
            <person name="Kuspa A."/>
        </authorList>
    </citation>
    <scope>NUCLEOTIDE SEQUENCE [LARGE SCALE GENOMIC DNA]</scope>
    <source>
        <strain evidence="3 4">AX4</strain>
    </source>
</reference>
<gene>
    <name evidence="3" type="ORF">DDB_G0274749</name>
</gene>
<keyword evidence="2" id="KW-1133">Transmembrane helix</keyword>
<dbReference type="PaxDb" id="44689-DDB0203304"/>
<feature type="compositionally biased region" description="Basic residues" evidence="1">
    <location>
        <begin position="9"/>
        <end position="20"/>
    </location>
</feature>
<comment type="caution">
    <text evidence="3">The sequence shown here is derived from an EMBL/GenBank/DDBJ whole genome shotgun (WGS) entry which is preliminary data.</text>
</comment>